<evidence type="ECO:0000256" key="6">
    <source>
        <dbReference type="ARBA" id="ARBA00023136"/>
    </source>
</evidence>
<evidence type="ECO:0000256" key="3">
    <source>
        <dbReference type="ARBA" id="ARBA00022519"/>
    </source>
</evidence>
<keyword evidence="2" id="KW-1003">Cell membrane</keyword>
<evidence type="ECO:0000256" key="7">
    <source>
        <dbReference type="SAM" id="Phobius"/>
    </source>
</evidence>
<dbReference type="InterPro" id="IPR051800">
    <property type="entry name" value="PqiA-PqiB_transport"/>
</dbReference>
<dbReference type="Proteomes" id="UP000094893">
    <property type="component" value="Unassembled WGS sequence"/>
</dbReference>
<feature type="transmembrane region" description="Helical" evidence="7">
    <location>
        <begin position="107"/>
        <end position="134"/>
    </location>
</feature>
<organism evidence="8 9">
    <name type="scientific">Acidithiobacillus thiooxidans</name>
    <name type="common">Thiobacillus thiooxidans</name>
    <dbReference type="NCBI Taxonomy" id="930"/>
    <lineage>
        <taxon>Bacteria</taxon>
        <taxon>Pseudomonadati</taxon>
        <taxon>Pseudomonadota</taxon>
        <taxon>Acidithiobacillia</taxon>
        <taxon>Acidithiobacillales</taxon>
        <taxon>Acidithiobacillaceae</taxon>
        <taxon>Acidithiobacillus</taxon>
    </lineage>
</organism>
<feature type="transmembrane region" description="Helical" evidence="7">
    <location>
        <begin position="263"/>
        <end position="281"/>
    </location>
</feature>
<dbReference type="Pfam" id="PF04403">
    <property type="entry name" value="PqiA"/>
    <property type="match status" value="2"/>
</dbReference>
<keyword evidence="4 7" id="KW-0812">Transmembrane</keyword>
<evidence type="ECO:0000256" key="2">
    <source>
        <dbReference type="ARBA" id="ARBA00022475"/>
    </source>
</evidence>
<dbReference type="PANTHER" id="PTHR30462">
    <property type="entry name" value="INTERMEMBRANE TRANSPORT PROTEIN PQIB-RELATED"/>
    <property type="match status" value="1"/>
</dbReference>
<feature type="transmembrane region" description="Helical" evidence="7">
    <location>
        <begin position="178"/>
        <end position="199"/>
    </location>
</feature>
<accession>A0A1C2I172</accession>
<comment type="subcellular location">
    <subcellularLocation>
        <location evidence="1">Cell inner membrane</location>
    </subcellularLocation>
</comment>
<feature type="transmembrane region" description="Helical" evidence="7">
    <location>
        <begin position="382"/>
        <end position="403"/>
    </location>
</feature>
<evidence type="ECO:0000256" key="4">
    <source>
        <dbReference type="ARBA" id="ARBA00022692"/>
    </source>
</evidence>
<feature type="transmembrane region" description="Helical" evidence="7">
    <location>
        <begin position="308"/>
        <end position="337"/>
    </location>
</feature>
<feature type="transmembrane region" description="Helical" evidence="7">
    <location>
        <begin position="61"/>
        <end position="87"/>
    </location>
</feature>
<gene>
    <name evidence="8" type="ORF">A6P07_00180</name>
</gene>
<keyword evidence="6 7" id="KW-0472">Membrane</keyword>
<dbReference type="GO" id="GO:0005886">
    <property type="term" value="C:plasma membrane"/>
    <property type="evidence" value="ECO:0007669"/>
    <property type="project" value="UniProtKB-SubCell"/>
</dbReference>
<keyword evidence="5 7" id="KW-1133">Transmembrane helix</keyword>
<sequence>MSLDTTLIGVPDAALDPPHGVEVCPDCGLIQRLPLLQGRGKLACPRCGHIMERTSGRSINAAMAMTLSALFLLIPANFLPLLSVDIFGVHHQSVLASGIWGVAAQGWPVVAVILALELLILPFLRFSTLAVVLLQLDTGHYPSWLGRMFRWSEWLDQWAMLDVFLIGFGIGYERVAPFLPIEVGTGGWCVVGLAFLSMLTRATLERREIWRRIGPNVESLDLDQEYIGCGHCGMPVAAHQEGQACPRCGAKVWRYKPQSTMRTMAFALAGFFCYPFAYLYPMEYNYQIGKMEGYTIMTGVMKLIDAHFFLFAAIIFIASIVIPFLKLFSLSWFFISVHFHSVKRLRLKTEIYRLIKTIGRWSHVDVFTVTVFLPLMHLSGLLAVYVGDALPAFLAVVVLTMIATEIFDPRALWAAYLMEPHE</sequence>
<evidence type="ECO:0000256" key="1">
    <source>
        <dbReference type="ARBA" id="ARBA00004533"/>
    </source>
</evidence>
<reference evidence="8 9" key="1">
    <citation type="journal article" date="2016" name="Int. J. Mol. Sci.">
        <title>Comparative genomics of the extreme acidophile Acidithiobacillus thiooxidans reveals intraspecific divergence and niche adaptation.</title>
        <authorList>
            <person name="Zhang X."/>
            <person name="Feng X."/>
            <person name="Tao J."/>
            <person name="Ma L."/>
            <person name="Xiao Y."/>
            <person name="Liang Y."/>
            <person name="Liu X."/>
            <person name="Yin H."/>
        </authorList>
    </citation>
    <scope>NUCLEOTIDE SEQUENCE [LARGE SCALE GENOMIC DNA]</scope>
    <source>
        <strain evidence="8 9">A02</strain>
    </source>
</reference>
<evidence type="ECO:0000313" key="9">
    <source>
        <dbReference type="Proteomes" id="UP000094893"/>
    </source>
</evidence>
<dbReference type="PANTHER" id="PTHR30462:SF1">
    <property type="entry name" value="INTERMEMBRANE TRANSPORT PROTEIN YEBS"/>
    <property type="match status" value="1"/>
</dbReference>
<dbReference type="EMBL" id="LWSA01000001">
    <property type="protein sequence ID" value="OCX77498.1"/>
    <property type="molecule type" value="Genomic_DNA"/>
</dbReference>
<name>A0A1C2I172_ACITH</name>
<evidence type="ECO:0000313" key="8">
    <source>
        <dbReference type="EMBL" id="OCX77498.1"/>
    </source>
</evidence>
<dbReference type="RefSeq" id="WP_024893805.1">
    <property type="nucleotide sequence ID" value="NZ_JBAYOM010000002.1"/>
</dbReference>
<dbReference type="eggNOG" id="COG2995">
    <property type="taxonomic scope" value="Bacteria"/>
</dbReference>
<dbReference type="AlphaFoldDB" id="A0A1C2I172"/>
<proteinExistence type="predicted"/>
<keyword evidence="3" id="KW-0997">Cell inner membrane</keyword>
<dbReference type="InterPro" id="IPR007498">
    <property type="entry name" value="PqiA-like"/>
</dbReference>
<evidence type="ECO:0000256" key="5">
    <source>
        <dbReference type="ARBA" id="ARBA00022989"/>
    </source>
</evidence>
<comment type="caution">
    <text evidence="8">The sequence shown here is derived from an EMBL/GenBank/DDBJ whole genome shotgun (WGS) entry which is preliminary data.</text>
</comment>
<protein>
    <submittedName>
        <fullName evidence="8">Paraquat-inducible protein A</fullName>
    </submittedName>
</protein>